<feature type="non-terminal residue" evidence="1">
    <location>
        <position position="81"/>
    </location>
</feature>
<evidence type="ECO:0000313" key="1">
    <source>
        <dbReference type="EMBL" id="CAJ0565955.1"/>
    </source>
</evidence>
<accession>A0AA36CD52</accession>
<gene>
    <name evidence="1" type="ORF">MSPICULIGERA_LOCUS4576</name>
</gene>
<organism evidence="1 2">
    <name type="scientific">Mesorhabditis spiculigera</name>
    <dbReference type="NCBI Taxonomy" id="96644"/>
    <lineage>
        <taxon>Eukaryota</taxon>
        <taxon>Metazoa</taxon>
        <taxon>Ecdysozoa</taxon>
        <taxon>Nematoda</taxon>
        <taxon>Chromadorea</taxon>
        <taxon>Rhabditida</taxon>
        <taxon>Rhabditina</taxon>
        <taxon>Rhabditomorpha</taxon>
        <taxon>Rhabditoidea</taxon>
        <taxon>Rhabditidae</taxon>
        <taxon>Mesorhabditinae</taxon>
        <taxon>Mesorhabditis</taxon>
    </lineage>
</organism>
<reference evidence="1" key="1">
    <citation type="submission" date="2023-06" db="EMBL/GenBank/DDBJ databases">
        <authorList>
            <person name="Delattre M."/>
        </authorList>
    </citation>
    <scope>NUCLEOTIDE SEQUENCE</scope>
    <source>
        <strain evidence="1">AF72</strain>
    </source>
</reference>
<comment type="caution">
    <text evidence="1">The sequence shown here is derived from an EMBL/GenBank/DDBJ whole genome shotgun (WGS) entry which is preliminary data.</text>
</comment>
<dbReference type="EMBL" id="CATQJA010001139">
    <property type="protein sequence ID" value="CAJ0565955.1"/>
    <property type="molecule type" value="Genomic_DNA"/>
</dbReference>
<name>A0AA36CD52_9BILA</name>
<dbReference type="Proteomes" id="UP001177023">
    <property type="component" value="Unassembled WGS sequence"/>
</dbReference>
<sequence>MTLETAINTPRVWAQLYGDARFEIDLPFKLIDAIKARGHVDLQPIRTLAAVHGISRVTENSGIQLSAICDQRAENCYSDGL</sequence>
<dbReference type="Gene3D" id="3.60.20.40">
    <property type="match status" value="1"/>
</dbReference>
<dbReference type="AlphaFoldDB" id="A0AA36CD52"/>
<dbReference type="InterPro" id="IPR043137">
    <property type="entry name" value="GGT_ssub_C"/>
</dbReference>
<protein>
    <submittedName>
        <fullName evidence="1">Uncharacterized protein</fullName>
    </submittedName>
</protein>
<evidence type="ECO:0000313" key="2">
    <source>
        <dbReference type="Proteomes" id="UP001177023"/>
    </source>
</evidence>
<keyword evidence="2" id="KW-1185">Reference proteome</keyword>
<proteinExistence type="predicted"/>